<protein>
    <submittedName>
        <fullName evidence="4">Arylsulfatase</fullName>
        <ecNumber evidence="4">3.1.6.1</ecNumber>
    </submittedName>
</protein>
<dbReference type="GO" id="GO:0004065">
    <property type="term" value="F:arylsulfatase activity"/>
    <property type="evidence" value="ECO:0007669"/>
    <property type="project" value="UniProtKB-EC"/>
</dbReference>
<evidence type="ECO:0000313" key="5">
    <source>
        <dbReference type="Proteomes" id="UP000014174"/>
    </source>
</evidence>
<name>R9GLG7_9SPHI</name>
<reference evidence="4 5" key="1">
    <citation type="journal article" date="2013" name="Genome Announc.">
        <title>Draft Genome Sequence of Arcticibacter svalbardensis Strain MN12-7T, a Member of the Family Sphingobacteriaceae Isolated from an Arctic Soil Sample.</title>
        <authorList>
            <person name="Shivaji S."/>
            <person name="Ara S."/>
            <person name="Prasad S."/>
            <person name="Manasa B.P."/>
            <person name="Begum Z."/>
            <person name="Singh A."/>
            <person name="Kumar Pinnaka A."/>
        </authorList>
    </citation>
    <scope>NUCLEOTIDE SEQUENCE [LARGE SCALE GENOMIC DNA]</scope>
    <source>
        <strain evidence="4 5">MN12-7</strain>
    </source>
</reference>
<comment type="similarity">
    <text evidence="1">Belongs to the sulfatase family.</text>
</comment>
<dbReference type="SUPFAM" id="SSF53649">
    <property type="entry name" value="Alkaline phosphatase-like"/>
    <property type="match status" value="1"/>
</dbReference>
<dbReference type="PANTHER" id="PTHR42693:SF53">
    <property type="entry name" value="ENDO-4-O-SULFATASE"/>
    <property type="match status" value="1"/>
</dbReference>
<organism evidence="4 5">
    <name type="scientific">Arcticibacter svalbardensis MN12-7</name>
    <dbReference type="NCBI Taxonomy" id="1150600"/>
    <lineage>
        <taxon>Bacteria</taxon>
        <taxon>Pseudomonadati</taxon>
        <taxon>Bacteroidota</taxon>
        <taxon>Sphingobacteriia</taxon>
        <taxon>Sphingobacteriales</taxon>
        <taxon>Sphingobacteriaceae</taxon>
        <taxon>Arcticibacter</taxon>
    </lineage>
</organism>
<evidence type="ECO:0000259" key="3">
    <source>
        <dbReference type="Pfam" id="PF00884"/>
    </source>
</evidence>
<proteinExistence type="inferred from homology"/>
<dbReference type="InterPro" id="IPR050738">
    <property type="entry name" value="Sulfatase"/>
</dbReference>
<feature type="domain" description="Sulfatase N-terminal" evidence="3">
    <location>
        <begin position="4"/>
        <end position="270"/>
    </location>
</feature>
<dbReference type="InterPro" id="IPR017850">
    <property type="entry name" value="Alkaline_phosphatase_core_sf"/>
</dbReference>
<accession>R9GLG7</accession>
<gene>
    <name evidence="4" type="ORF">ADIARSV_4164</name>
</gene>
<evidence type="ECO:0000313" key="4">
    <source>
        <dbReference type="EMBL" id="EOR92652.1"/>
    </source>
</evidence>
<dbReference type="AlphaFoldDB" id="R9GLG7"/>
<dbReference type="PATRIC" id="fig|1150600.3.peg.4122"/>
<dbReference type="EC" id="3.1.6.1" evidence="4"/>
<dbReference type="Pfam" id="PF00884">
    <property type="entry name" value="Sulfatase"/>
    <property type="match status" value="1"/>
</dbReference>
<dbReference type="Proteomes" id="UP000014174">
    <property type="component" value="Unassembled WGS sequence"/>
</dbReference>
<dbReference type="EMBL" id="AQPN01000145">
    <property type="protein sequence ID" value="EOR92652.1"/>
    <property type="molecule type" value="Genomic_DNA"/>
</dbReference>
<dbReference type="InterPro" id="IPR000917">
    <property type="entry name" value="Sulfatase_N"/>
</dbReference>
<dbReference type="Gene3D" id="3.40.720.10">
    <property type="entry name" value="Alkaline Phosphatase, subunit A"/>
    <property type="match status" value="1"/>
</dbReference>
<dbReference type="PANTHER" id="PTHR42693">
    <property type="entry name" value="ARYLSULFATASE FAMILY MEMBER"/>
    <property type="match status" value="1"/>
</dbReference>
<dbReference type="STRING" id="1150600.ADIARSV_4164"/>
<evidence type="ECO:0000256" key="1">
    <source>
        <dbReference type="ARBA" id="ARBA00008779"/>
    </source>
</evidence>
<evidence type="ECO:0000256" key="2">
    <source>
        <dbReference type="ARBA" id="ARBA00022801"/>
    </source>
</evidence>
<comment type="caution">
    <text evidence="4">The sequence shown here is derived from an EMBL/GenBank/DDBJ whole genome shotgun (WGS) entry which is preliminary data.</text>
</comment>
<keyword evidence="2 4" id="KW-0378">Hydrolase</keyword>
<dbReference type="eggNOG" id="COG3119">
    <property type="taxonomic scope" value="Bacteria"/>
</dbReference>
<sequence length="404" mass="45910">MGYLTGRNPNKAGVYDFISGVNKSEDCRDLVHMQKSEHTIPEMLKSAGYATAIMGKWHCNSKFNSAAQPQPNNFGFDYWFATANNATPSHENPVNFVRNGVAVGEIKGFSCQIVMDEALGWLDKKTDKKPYYLQICFHEPHESISSPKDLVQKYLPKSINENQAQFFASVENADRAVGRLMSYLEKNKVENTIIIFTSDNGPETLNRTSKSFRSYGSTDDLKGHKLWTNEGGIRVPAIIYWKGKQNFKGTSDAVVSALDFFPTFGELTGAKLPNVGLDGESISSLIKTGNYNRKKPLIWSFYNALNQEMVAMRFGDWKILARLKNENKYLPQFENIYSGNWELVKNAKLTDFELYNIKMDRIEKFEVSKANKEVFEDMKTRLAKEYNALLSESFVWSRTTGKAE</sequence>
<keyword evidence="5" id="KW-1185">Reference proteome</keyword>
<dbReference type="Gene3D" id="3.30.1120.10">
    <property type="match status" value="1"/>
</dbReference>